<dbReference type="AlphaFoldDB" id="A0A2V4BK64"/>
<dbReference type="SUPFAM" id="SSF50249">
    <property type="entry name" value="Nucleic acid-binding proteins"/>
    <property type="match status" value="1"/>
</dbReference>
<dbReference type="PROSITE" id="PS50160">
    <property type="entry name" value="DNA_LIGASE_A3"/>
    <property type="match status" value="1"/>
</dbReference>
<accession>A0A2V4BK64</accession>
<dbReference type="SUPFAM" id="SSF56091">
    <property type="entry name" value="DNA ligase/mRNA capping enzyme, catalytic domain"/>
    <property type="match status" value="1"/>
</dbReference>
<evidence type="ECO:0000313" key="7">
    <source>
        <dbReference type="Proteomes" id="UP000249915"/>
    </source>
</evidence>
<dbReference type="Pfam" id="PF13298">
    <property type="entry name" value="LigD_N"/>
    <property type="match status" value="1"/>
</dbReference>
<dbReference type="OrthoDB" id="9802472at2"/>
<dbReference type="InterPro" id="IPR016059">
    <property type="entry name" value="DNA_ligase_ATP-dep_CS"/>
</dbReference>
<evidence type="ECO:0000256" key="4">
    <source>
        <dbReference type="ARBA" id="ARBA00034003"/>
    </source>
</evidence>
<evidence type="ECO:0000256" key="5">
    <source>
        <dbReference type="SAM" id="MobiDB-lite"/>
    </source>
</evidence>
<organism evidence="6 7">
    <name type="scientific">Prauserella muralis</name>
    <dbReference type="NCBI Taxonomy" id="588067"/>
    <lineage>
        <taxon>Bacteria</taxon>
        <taxon>Bacillati</taxon>
        <taxon>Actinomycetota</taxon>
        <taxon>Actinomycetes</taxon>
        <taxon>Pseudonocardiales</taxon>
        <taxon>Pseudonocardiaceae</taxon>
        <taxon>Prauserella</taxon>
    </lineage>
</organism>
<keyword evidence="7" id="KW-1185">Reference proteome</keyword>
<protein>
    <recommendedName>
        <fullName evidence="2">DNA ligase (ATP)</fullName>
        <ecNumber evidence="2">6.5.1.1</ecNumber>
    </recommendedName>
</protein>
<dbReference type="Gene3D" id="3.30.470.30">
    <property type="entry name" value="DNA ligase/mRNA capping enzyme"/>
    <property type="match status" value="1"/>
</dbReference>
<dbReference type="InterPro" id="IPR050191">
    <property type="entry name" value="ATP-dep_DNA_ligase"/>
</dbReference>
<dbReference type="InterPro" id="IPR014146">
    <property type="entry name" value="LigD_ligase_dom"/>
</dbReference>
<dbReference type="PROSITE" id="PS00697">
    <property type="entry name" value="DNA_LIGASE_A1"/>
    <property type="match status" value="1"/>
</dbReference>
<dbReference type="GO" id="GO:0003910">
    <property type="term" value="F:DNA ligase (ATP) activity"/>
    <property type="evidence" value="ECO:0007669"/>
    <property type="project" value="UniProtKB-EC"/>
</dbReference>
<dbReference type="Pfam" id="PF04679">
    <property type="entry name" value="DNA_ligase_A_C"/>
    <property type="match status" value="1"/>
</dbReference>
<evidence type="ECO:0000256" key="3">
    <source>
        <dbReference type="ARBA" id="ARBA00022598"/>
    </source>
</evidence>
<proteinExistence type="inferred from homology"/>
<dbReference type="NCBIfam" id="TIGR02779">
    <property type="entry name" value="NHEJ_ligase_lig"/>
    <property type="match status" value="1"/>
</dbReference>
<dbReference type="Gene3D" id="3.30.1490.70">
    <property type="match status" value="1"/>
</dbReference>
<dbReference type="CDD" id="cd07971">
    <property type="entry name" value="OBF_DNA_ligase_LigD"/>
    <property type="match status" value="1"/>
</dbReference>
<dbReference type="InterPro" id="IPR012310">
    <property type="entry name" value="DNA_ligase_ATP-dep_cent"/>
</dbReference>
<dbReference type="InterPro" id="IPR012309">
    <property type="entry name" value="DNA_ligase_ATP-dep_C"/>
</dbReference>
<sequence length="472" mass="52910">MGGKLEEYRRKRRAGRTPEPLPDGDGAVGDDDRFVIHEHHARRLHWDVRLEREGVLVSWAVPKGLPPEPGTVRLAVHTEDHPLEYATFSGEIPKGEYGAGRMTIWDSGHYETLKWSDREVSVVLHGERAQGKYVFFRSGEDWQVIRSDPPADPGWEPLPELLRPMLAVSGTLPPVAEDDDWGYEFKWDGVRALARVEGGRVTLFSRRGTEITDTYPELRGLGPQLGSTQAWLDGEIVALKGGKPSFKALQARMHAGEQRARQLAKHQPVTYLVFDLLHLEGHSCLRLPYRQRRELLEELELGGVHWQLSPSFTGEGAAVVEAAAEQELEGVLAKRLDSPYQPDQRSGDWVKITDLHALDAVIGGWRPGEGRRSDTFGSLMLGLPEDGGLRYIGQVGTGFTDDMLRELLAALSELETERSPFHTEVPRDRAKGAHWVRPELVGEVVFKDWTDDGRLRAPAWRGLRPDLDPGEL</sequence>
<comment type="catalytic activity">
    <reaction evidence="4">
        <text>ATP + (deoxyribonucleotide)n-3'-hydroxyl + 5'-phospho-(deoxyribonucleotide)m = (deoxyribonucleotide)n+m + AMP + diphosphate.</text>
        <dbReference type="EC" id="6.5.1.1"/>
    </reaction>
</comment>
<comment type="similarity">
    <text evidence="1">Belongs to the ATP-dependent DNA ligase family.</text>
</comment>
<name>A0A2V4BK64_9PSEU</name>
<evidence type="ECO:0000256" key="1">
    <source>
        <dbReference type="ARBA" id="ARBA00007572"/>
    </source>
</evidence>
<dbReference type="CDD" id="cd07906">
    <property type="entry name" value="Adenylation_DNA_ligase_LigD_LigC"/>
    <property type="match status" value="1"/>
</dbReference>
<evidence type="ECO:0000313" key="6">
    <source>
        <dbReference type="EMBL" id="PXY31083.1"/>
    </source>
</evidence>
<reference evidence="6 7" key="1">
    <citation type="submission" date="2016-07" db="EMBL/GenBank/DDBJ databases">
        <title>Draft genome sequence of Prauserella muralis DSM 45305, isolated from a mould-covered wall in an indoor environment.</title>
        <authorList>
            <person name="Ruckert C."/>
            <person name="Albersmeier A."/>
            <person name="Jiang C.-L."/>
            <person name="Jiang Y."/>
            <person name="Kalinowski J."/>
            <person name="Schneider O."/>
            <person name="Winkler A."/>
            <person name="Zotchev S.B."/>
        </authorList>
    </citation>
    <scope>NUCLEOTIDE SEQUENCE [LARGE SCALE GENOMIC DNA]</scope>
    <source>
        <strain evidence="6 7">DSM 45305</strain>
    </source>
</reference>
<dbReference type="Gene3D" id="2.40.50.140">
    <property type="entry name" value="Nucleic acid-binding proteins"/>
    <property type="match status" value="1"/>
</dbReference>
<dbReference type="Proteomes" id="UP000249915">
    <property type="component" value="Unassembled WGS sequence"/>
</dbReference>
<keyword evidence="3 6" id="KW-0436">Ligase</keyword>
<feature type="region of interest" description="Disordered" evidence="5">
    <location>
        <begin position="1"/>
        <end position="29"/>
    </location>
</feature>
<dbReference type="RefSeq" id="WP_112279108.1">
    <property type="nucleotide sequence ID" value="NZ_MASW01000001.1"/>
</dbReference>
<dbReference type="PANTHER" id="PTHR45674:SF4">
    <property type="entry name" value="DNA LIGASE 1"/>
    <property type="match status" value="1"/>
</dbReference>
<dbReference type="GO" id="GO:0006281">
    <property type="term" value="P:DNA repair"/>
    <property type="evidence" value="ECO:0007669"/>
    <property type="project" value="InterPro"/>
</dbReference>
<dbReference type="InterPro" id="IPR012340">
    <property type="entry name" value="NA-bd_OB-fold"/>
</dbReference>
<dbReference type="PANTHER" id="PTHR45674">
    <property type="entry name" value="DNA LIGASE 1/3 FAMILY MEMBER"/>
    <property type="match status" value="1"/>
</dbReference>
<evidence type="ECO:0000256" key="2">
    <source>
        <dbReference type="ARBA" id="ARBA00012727"/>
    </source>
</evidence>
<dbReference type="GO" id="GO:0006310">
    <property type="term" value="P:DNA recombination"/>
    <property type="evidence" value="ECO:0007669"/>
    <property type="project" value="InterPro"/>
</dbReference>
<gene>
    <name evidence="6" type="ORF">BAY60_01290</name>
</gene>
<dbReference type="EC" id="6.5.1.1" evidence="2"/>
<dbReference type="GO" id="GO:0005524">
    <property type="term" value="F:ATP binding"/>
    <property type="evidence" value="ECO:0007669"/>
    <property type="project" value="InterPro"/>
</dbReference>
<dbReference type="EMBL" id="MASW01000001">
    <property type="protein sequence ID" value="PXY31083.1"/>
    <property type="molecule type" value="Genomic_DNA"/>
</dbReference>
<dbReference type="NCBIfam" id="TIGR02777">
    <property type="entry name" value="LigD_PE_dom"/>
    <property type="match status" value="1"/>
</dbReference>
<dbReference type="InterPro" id="IPR014144">
    <property type="entry name" value="LigD_PE_domain"/>
</dbReference>
<comment type="caution">
    <text evidence="6">The sequence shown here is derived from an EMBL/GenBank/DDBJ whole genome shotgun (WGS) entry which is preliminary data.</text>
</comment>
<dbReference type="Pfam" id="PF01068">
    <property type="entry name" value="DNA_ligase_A_M"/>
    <property type="match status" value="1"/>
</dbReference>